<accession>A0A1F7VJN5</accession>
<dbReference type="AlphaFoldDB" id="A0A1F7VJN5"/>
<evidence type="ECO:0000256" key="7">
    <source>
        <dbReference type="ARBA" id="ARBA00023136"/>
    </source>
</evidence>
<proteinExistence type="predicted"/>
<evidence type="ECO:0000256" key="8">
    <source>
        <dbReference type="SAM" id="Phobius"/>
    </source>
</evidence>
<dbReference type="GO" id="GO:0009103">
    <property type="term" value="P:lipopolysaccharide biosynthetic process"/>
    <property type="evidence" value="ECO:0007669"/>
    <property type="project" value="UniProtKB-ARBA"/>
</dbReference>
<keyword evidence="3" id="KW-0328">Glycosyltransferase</keyword>
<dbReference type="EMBL" id="MGEU01000022">
    <property type="protein sequence ID" value="OGL90715.1"/>
    <property type="molecule type" value="Genomic_DNA"/>
</dbReference>
<dbReference type="GO" id="GO:0016763">
    <property type="term" value="F:pentosyltransferase activity"/>
    <property type="evidence" value="ECO:0007669"/>
    <property type="project" value="TreeGrafter"/>
</dbReference>
<dbReference type="Proteomes" id="UP000177750">
    <property type="component" value="Unassembled WGS sequence"/>
</dbReference>
<feature type="transmembrane region" description="Helical" evidence="8">
    <location>
        <begin position="380"/>
        <end position="399"/>
    </location>
</feature>
<evidence type="ECO:0000256" key="5">
    <source>
        <dbReference type="ARBA" id="ARBA00022692"/>
    </source>
</evidence>
<evidence type="ECO:0000256" key="6">
    <source>
        <dbReference type="ARBA" id="ARBA00022989"/>
    </source>
</evidence>
<keyword evidence="7 8" id="KW-0472">Membrane</keyword>
<dbReference type="PANTHER" id="PTHR33908:SF11">
    <property type="entry name" value="MEMBRANE PROTEIN"/>
    <property type="match status" value="1"/>
</dbReference>
<organism evidence="10 11">
    <name type="scientific">Candidatus Uhrbacteria bacterium RIFCSPLOWO2_02_FULL_54_37</name>
    <dbReference type="NCBI Taxonomy" id="1802412"/>
    <lineage>
        <taxon>Bacteria</taxon>
        <taxon>Candidatus Uhriibacteriota</taxon>
    </lineage>
</organism>
<protein>
    <recommendedName>
        <fullName evidence="9">Glycosyltransferase RgtA/B/C/D-like domain-containing protein</fullName>
    </recommendedName>
</protein>
<evidence type="ECO:0000256" key="2">
    <source>
        <dbReference type="ARBA" id="ARBA00022475"/>
    </source>
</evidence>
<evidence type="ECO:0000313" key="11">
    <source>
        <dbReference type="Proteomes" id="UP000177750"/>
    </source>
</evidence>
<keyword evidence="6 8" id="KW-1133">Transmembrane helix</keyword>
<evidence type="ECO:0000256" key="1">
    <source>
        <dbReference type="ARBA" id="ARBA00004651"/>
    </source>
</evidence>
<comment type="subcellular location">
    <subcellularLocation>
        <location evidence="1">Cell membrane</location>
        <topology evidence="1">Multi-pass membrane protein</topology>
    </subcellularLocation>
</comment>
<feature type="transmembrane region" description="Helical" evidence="8">
    <location>
        <begin position="129"/>
        <end position="147"/>
    </location>
</feature>
<feature type="transmembrane region" description="Helical" evidence="8">
    <location>
        <begin position="159"/>
        <end position="176"/>
    </location>
</feature>
<keyword evidence="5 8" id="KW-0812">Transmembrane</keyword>
<dbReference type="PANTHER" id="PTHR33908">
    <property type="entry name" value="MANNOSYLTRANSFERASE YKCB-RELATED"/>
    <property type="match status" value="1"/>
</dbReference>
<sequence length="468" mass="52802">MLRLLQSKKFKIFVFLFLLALLARLFFFGSMLSHYGPGSFYLANSGAPLTVNDSMNYVVIAKNLVERGAYSRFVDPPYDPDSFRTPLLPLYFVPFVYFFGVGGITLAVLLLTVIVSFTGVAAYSLARLFLSYTLSVWAGVLVAVEPLLAYRSNIAEPDALIVLLLTVALYYFVLYWRDRTPRYLYLTFILLSLLTLAKPLGAGLLALLLSASIVVWMVKKTPCAQTARLIGVSVCIVVLLLGPWLYRNERVFGVWGLSSVGAYNLYNYYTASLAPDNESLPQYARVDQDPLRNLANAHELTRIAVGRIAQNPDGYVRLHLLGIVRNVLASDLPAFYHHKQLKLLPFAYDPVNQVNLSDVALKGDLKALVRIVLTADNVGFVARHVFFILFYLLVIVAWIKSYRAHRKTFWSFTLFLVLTCYFIFTAGTFVDAKYRLPAVSLLVIMFLYFFDRTGEGVQKEFALYPHIT</sequence>
<keyword evidence="2" id="KW-1003">Cell membrane</keyword>
<gene>
    <name evidence="10" type="ORF">A3J36_00930</name>
</gene>
<name>A0A1F7VJN5_9BACT</name>
<feature type="transmembrane region" description="Helical" evidence="8">
    <location>
        <begin position="183"/>
        <end position="216"/>
    </location>
</feature>
<feature type="transmembrane region" description="Helical" evidence="8">
    <location>
        <begin position="95"/>
        <end position="117"/>
    </location>
</feature>
<keyword evidence="4" id="KW-0808">Transferase</keyword>
<feature type="transmembrane region" description="Helical" evidence="8">
    <location>
        <begin position="251"/>
        <end position="269"/>
    </location>
</feature>
<evidence type="ECO:0000256" key="4">
    <source>
        <dbReference type="ARBA" id="ARBA00022679"/>
    </source>
</evidence>
<evidence type="ECO:0000259" key="9">
    <source>
        <dbReference type="Pfam" id="PF13231"/>
    </source>
</evidence>
<feature type="transmembrane region" description="Helical" evidence="8">
    <location>
        <begin position="408"/>
        <end position="428"/>
    </location>
</feature>
<feature type="transmembrane region" description="Helical" evidence="8">
    <location>
        <begin position="12"/>
        <end position="32"/>
    </location>
</feature>
<dbReference type="GO" id="GO:0005886">
    <property type="term" value="C:plasma membrane"/>
    <property type="evidence" value="ECO:0007669"/>
    <property type="project" value="UniProtKB-SubCell"/>
</dbReference>
<evidence type="ECO:0000256" key="3">
    <source>
        <dbReference type="ARBA" id="ARBA00022676"/>
    </source>
</evidence>
<evidence type="ECO:0000313" key="10">
    <source>
        <dbReference type="EMBL" id="OGL90715.1"/>
    </source>
</evidence>
<feature type="transmembrane region" description="Helical" evidence="8">
    <location>
        <begin position="228"/>
        <end position="246"/>
    </location>
</feature>
<feature type="transmembrane region" description="Helical" evidence="8">
    <location>
        <begin position="434"/>
        <end position="450"/>
    </location>
</feature>
<dbReference type="Pfam" id="PF13231">
    <property type="entry name" value="PMT_2"/>
    <property type="match status" value="1"/>
</dbReference>
<dbReference type="InterPro" id="IPR050297">
    <property type="entry name" value="LipidA_mod_glycosyltrf_83"/>
</dbReference>
<feature type="domain" description="Glycosyltransferase RgtA/B/C/D-like" evidence="9">
    <location>
        <begin position="96"/>
        <end position="239"/>
    </location>
</feature>
<dbReference type="InterPro" id="IPR038731">
    <property type="entry name" value="RgtA/B/C-like"/>
</dbReference>
<comment type="caution">
    <text evidence="10">The sequence shown here is derived from an EMBL/GenBank/DDBJ whole genome shotgun (WGS) entry which is preliminary data.</text>
</comment>
<reference evidence="10 11" key="1">
    <citation type="journal article" date="2016" name="Nat. Commun.">
        <title>Thousands of microbial genomes shed light on interconnected biogeochemical processes in an aquifer system.</title>
        <authorList>
            <person name="Anantharaman K."/>
            <person name="Brown C.T."/>
            <person name="Hug L.A."/>
            <person name="Sharon I."/>
            <person name="Castelle C.J."/>
            <person name="Probst A.J."/>
            <person name="Thomas B.C."/>
            <person name="Singh A."/>
            <person name="Wilkins M.J."/>
            <person name="Karaoz U."/>
            <person name="Brodie E.L."/>
            <person name="Williams K.H."/>
            <person name="Hubbard S.S."/>
            <person name="Banfield J.F."/>
        </authorList>
    </citation>
    <scope>NUCLEOTIDE SEQUENCE [LARGE SCALE GENOMIC DNA]</scope>
</reference>